<dbReference type="EMBL" id="CM017877">
    <property type="protein sequence ID" value="KAG1346481.1"/>
    <property type="molecule type" value="Genomic_DNA"/>
</dbReference>
<proteinExistence type="predicted"/>
<dbReference type="GO" id="GO:0016881">
    <property type="term" value="F:acid-amino acid ligase activity"/>
    <property type="evidence" value="ECO:0007669"/>
    <property type="project" value="TreeGrafter"/>
</dbReference>
<dbReference type="PANTHER" id="PTHR31901">
    <property type="entry name" value="GH3 DOMAIN-CONTAINING PROTEIN"/>
    <property type="match status" value="1"/>
</dbReference>
<keyword evidence="2" id="KW-1185">Reference proteome</keyword>
<dbReference type="GO" id="GO:0005737">
    <property type="term" value="C:cytoplasm"/>
    <property type="evidence" value="ECO:0007669"/>
    <property type="project" value="TreeGrafter"/>
</dbReference>
<name>A0A8K0IA17_COCNU</name>
<organism evidence="1 2">
    <name type="scientific">Cocos nucifera</name>
    <name type="common">Coconut palm</name>
    <dbReference type="NCBI Taxonomy" id="13894"/>
    <lineage>
        <taxon>Eukaryota</taxon>
        <taxon>Viridiplantae</taxon>
        <taxon>Streptophyta</taxon>
        <taxon>Embryophyta</taxon>
        <taxon>Tracheophyta</taxon>
        <taxon>Spermatophyta</taxon>
        <taxon>Magnoliopsida</taxon>
        <taxon>Liliopsida</taxon>
        <taxon>Arecaceae</taxon>
        <taxon>Arecoideae</taxon>
        <taxon>Cocoseae</taxon>
        <taxon>Attaleinae</taxon>
        <taxon>Cocos</taxon>
    </lineage>
</organism>
<sequence>MTVFSMESVIEEFETLTKDADRVQRETLRKILKQNGEAEYLQQFGLEGRTDPETFKACVPLVTHQDLEPYIQRIFDGDTSPVLTGKPLTAITVSSGTAQGKRKFFPFNEELLQSTVQIYRISFAFRNREYPIGNGKALQFIYSSMEMKTNGGLTAAAATTNIYRSGQFKRILKDIKSQCCSPDEVIFCPHSDQSLYCHLLCGLIYSDEVQWVFAQFAHSLVNAFRAFELIWEDLCNDIRHGVLSSRITVPFVRAAVSKLLFPNRTLADSIYKKCLGLYPSGSFGEPPT</sequence>
<evidence type="ECO:0000313" key="1">
    <source>
        <dbReference type="EMBL" id="KAG1346481.1"/>
    </source>
</evidence>
<reference evidence="1" key="1">
    <citation type="journal article" date="2017" name="Gigascience">
        <title>The genome draft of coconut (Cocos nucifera).</title>
        <authorList>
            <person name="Xiao Y."/>
            <person name="Xu P."/>
            <person name="Fan H."/>
            <person name="Baudouin L."/>
            <person name="Xia W."/>
            <person name="Bocs S."/>
            <person name="Xu J."/>
            <person name="Li Q."/>
            <person name="Guo A."/>
            <person name="Zhou L."/>
            <person name="Li J."/>
            <person name="Wu Y."/>
            <person name="Ma Z."/>
            <person name="Armero A."/>
            <person name="Issali A.E."/>
            <person name="Liu N."/>
            <person name="Peng M."/>
            <person name="Yang Y."/>
        </authorList>
    </citation>
    <scope>NUCLEOTIDE SEQUENCE</scope>
    <source>
        <tissue evidence="1">Spear leaf of Hainan Tall coconut</tissue>
    </source>
</reference>
<dbReference type="OrthoDB" id="679297at2759"/>
<protein>
    <submittedName>
        <fullName evidence="1">Putative Jasmonic acid-amido synthetase JAR1</fullName>
    </submittedName>
</protein>
<gene>
    <name evidence="1" type="ORF">COCNU_06G003100</name>
</gene>
<accession>A0A8K0IA17</accession>
<dbReference type="Proteomes" id="UP000797356">
    <property type="component" value="Chromosome 6"/>
</dbReference>
<dbReference type="AlphaFoldDB" id="A0A8K0IA17"/>
<dbReference type="Pfam" id="PF03321">
    <property type="entry name" value="GH3"/>
    <property type="match status" value="1"/>
</dbReference>
<evidence type="ECO:0000313" key="2">
    <source>
        <dbReference type="Proteomes" id="UP000797356"/>
    </source>
</evidence>
<dbReference type="PANTHER" id="PTHR31901:SF5">
    <property type="entry name" value="JASMONOYL--L-AMINO ACID SYNTHETASE JAR1"/>
    <property type="match status" value="1"/>
</dbReference>
<comment type="caution">
    <text evidence="1">The sequence shown here is derived from an EMBL/GenBank/DDBJ whole genome shotgun (WGS) entry which is preliminary data.</text>
</comment>
<dbReference type="InterPro" id="IPR004993">
    <property type="entry name" value="GH3"/>
</dbReference>
<reference evidence="1" key="2">
    <citation type="submission" date="2019-07" db="EMBL/GenBank/DDBJ databases">
        <authorList>
            <person name="Yang Y."/>
            <person name="Bocs S."/>
            <person name="Baudouin L."/>
        </authorList>
    </citation>
    <scope>NUCLEOTIDE SEQUENCE</scope>
    <source>
        <tissue evidence="1">Spear leaf of Hainan Tall coconut</tissue>
    </source>
</reference>